<reference evidence="1" key="1">
    <citation type="submission" date="2020-05" db="EMBL/GenBank/DDBJ databases">
        <title>Large-scale comparative analyses of tick genomes elucidate their genetic diversity and vector capacities.</title>
        <authorList>
            <person name="Jia N."/>
            <person name="Wang J."/>
            <person name="Shi W."/>
            <person name="Du L."/>
            <person name="Sun Y."/>
            <person name="Zhan W."/>
            <person name="Jiang J."/>
            <person name="Wang Q."/>
            <person name="Zhang B."/>
            <person name="Ji P."/>
            <person name="Sakyi L.B."/>
            <person name="Cui X."/>
            <person name="Yuan T."/>
            <person name="Jiang B."/>
            <person name="Yang W."/>
            <person name="Lam T.T.-Y."/>
            <person name="Chang Q."/>
            <person name="Ding S."/>
            <person name="Wang X."/>
            <person name="Zhu J."/>
            <person name="Ruan X."/>
            <person name="Zhao L."/>
            <person name="Wei J."/>
            <person name="Que T."/>
            <person name="Du C."/>
            <person name="Cheng J."/>
            <person name="Dai P."/>
            <person name="Han X."/>
            <person name="Huang E."/>
            <person name="Gao Y."/>
            <person name="Liu J."/>
            <person name="Shao H."/>
            <person name="Ye R."/>
            <person name="Li L."/>
            <person name="Wei W."/>
            <person name="Wang X."/>
            <person name="Wang C."/>
            <person name="Yang T."/>
            <person name="Huo Q."/>
            <person name="Li W."/>
            <person name="Guo W."/>
            <person name="Chen H."/>
            <person name="Zhou L."/>
            <person name="Ni X."/>
            <person name="Tian J."/>
            <person name="Zhou Y."/>
            <person name="Sheng Y."/>
            <person name="Liu T."/>
            <person name="Pan Y."/>
            <person name="Xia L."/>
            <person name="Li J."/>
            <person name="Zhao F."/>
            <person name="Cao W."/>
        </authorList>
    </citation>
    <scope>NUCLEOTIDE SEQUENCE</scope>
    <source>
        <strain evidence="1">Dsil-2018</strain>
    </source>
</reference>
<organism evidence="1 2">
    <name type="scientific">Dermacentor silvarum</name>
    <name type="common">Tick</name>
    <dbReference type="NCBI Taxonomy" id="543639"/>
    <lineage>
        <taxon>Eukaryota</taxon>
        <taxon>Metazoa</taxon>
        <taxon>Ecdysozoa</taxon>
        <taxon>Arthropoda</taxon>
        <taxon>Chelicerata</taxon>
        <taxon>Arachnida</taxon>
        <taxon>Acari</taxon>
        <taxon>Parasitiformes</taxon>
        <taxon>Ixodida</taxon>
        <taxon>Ixodoidea</taxon>
        <taxon>Ixodidae</taxon>
        <taxon>Rhipicephalinae</taxon>
        <taxon>Dermacentor</taxon>
    </lineage>
</organism>
<gene>
    <name evidence="1" type="ORF">HPB49_021233</name>
</gene>
<sequence length="120" mass="12645">MGNRFIRIVRQRGRGPDADRRPAWGSSSDGGGGRAAGAWPRPARLQQPRSALGGPGAGRVFMTAADAGGSGGGTLTAFGASAARAMDLDLSNLTLAERDAIMQVLQRDQALRKMEERRIL</sequence>
<accession>A0ACB8CBD0</accession>
<evidence type="ECO:0000313" key="2">
    <source>
        <dbReference type="Proteomes" id="UP000821865"/>
    </source>
</evidence>
<name>A0ACB8CBD0_DERSI</name>
<protein>
    <submittedName>
        <fullName evidence="1">Uncharacterized protein</fullName>
    </submittedName>
</protein>
<proteinExistence type="predicted"/>
<comment type="caution">
    <text evidence="1">The sequence shown here is derived from an EMBL/GenBank/DDBJ whole genome shotgun (WGS) entry which is preliminary data.</text>
</comment>
<dbReference type="EMBL" id="CM023477">
    <property type="protein sequence ID" value="KAH7938170.1"/>
    <property type="molecule type" value="Genomic_DNA"/>
</dbReference>
<evidence type="ECO:0000313" key="1">
    <source>
        <dbReference type="EMBL" id="KAH7938170.1"/>
    </source>
</evidence>
<dbReference type="Proteomes" id="UP000821865">
    <property type="component" value="Chromosome 8"/>
</dbReference>
<keyword evidence="2" id="KW-1185">Reference proteome</keyword>